<keyword evidence="3" id="KW-0472">Membrane</keyword>
<gene>
    <name evidence="6" type="ORF">CSHISOI_02121</name>
</gene>
<reference evidence="6 7" key="1">
    <citation type="journal article" date="2019" name="Sci. Rep.">
        <title>Colletotrichum shisoi sp. nov., an anthracnose pathogen of Perilla frutescens in Japan: molecular phylogenetic, morphological and genomic evidence.</title>
        <authorList>
            <person name="Gan P."/>
            <person name="Tsushima A."/>
            <person name="Hiroyama R."/>
            <person name="Narusaka M."/>
            <person name="Takano Y."/>
            <person name="Narusaka Y."/>
            <person name="Kawaradani M."/>
            <person name="Damm U."/>
            <person name="Shirasu K."/>
        </authorList>
    </citation>
    <scope>NUCLEOTIDE SEQUENCE [LARGE SCALE GENOMIC DNA]</scope>
    <source>
        <strain evidence="6 7">PG-2018a</strain>
    </source>
</reference>
<evidence type="ECO:0000256" key="5">
    <source>
        <dbReference type="ARBA" id="ARBA00023288"/>
    </source>
</evidence>
<dbReference type="Proteomes" id="UP000326340">
    <property type="component" value="Unassembled WGS sequence"/>
</dbReference>
<dbReference type="OrthoDB" id="5299893at2759"/>
<dbReference type="Pfam" id="PF15454">
    <property type="entry name" value="LAMTOR"/>
    <property type="match status" value="1"/>
</dbReference>
<comment type="caution">
    <text evidence="6">The sequence shown here is derived from an EMBL/GenBank/DDBJ whole genome shotgun (WGS) entry which is preliminary data.</text>
</comment>
<dbReference type="GO" id="GO:0045121">
    <property type="term" value="C:membrane raft"/>
    <property type="evidence" value="ECO:0007669"/>
    <property type="project" value="InterPro"/>
</dbReference>
<evidence type="ECO:0000313" key="6">
    <source>
        <dbReference type="EMBL" id="TQN73300.1"/>
    </source>
</evidence>
<dbReference type="EMBL" id="PUHP01000105">
    <property type="protein sequence ID" value="TQN73300.1"/>
    <property type="molecule type" value="Genomic_DNA"/>
</dbReference>
<sequence>MGVCASCLGRGNKDVYEEDEESRLLYDDPNNVHYGSFGEQSVIGQEDPMEVQRETEALQRVVAKTSDNMVDIFEIAPQDHAHRPAPTTFAYAGQEARIVRYQHLLSKLASKDKAPTGVQVDWLPQEDDTIEMQRGVPSVQAESDKPLVGTFADAAAAMV</sequence>
<keyword evidence="2" id="KW-0519">Myristate</keyword>
<dbReference type="AlphaFoldDB" id="A0A5Q4C1T2"/>
<keyword evidence="5" id="KW-0449">Lipoprotein</keyword>
<evidence type="ECO:0000256" key="3">
    <source>
        <dbReference type="ARBA" id="ARBA00023136"/>
    </source>
</evidence>
<dbReference type="GO" id="GO:0016197">
    <property type="term" value="P:endosomal transport"/>
    <property type="evidence" value="ECO:0007669"/>
    <property type="project" value="InterPro"/>
</dbReference>
<evidence type="ECO:0008006" key="8">
    <source>
        <dbReference type="Google" id="ProtNLM"/>
    </source>
</evidence>
<accession>A0A5Q4C1T2</accession>
<organism evidence="6 7">
    <name type="scientific">Colletotrichum shisoi</name>
    <dbReference type="NCBI Taxonomy" id="2078593"/>
    <lineage>
        <taxon>Eukaryota</taxon>
        <taxon>Fungi</taxon>
        <taxon>Dikarya</taxon>
        <taxon>Ascomycota</taxon>
        <taxon>Pezizomycotina</taxon>
        <taxon>Sordariomycetes</taxon>
        <taxon>Hypocreomycetidae</taxon>
        <taxon>Glomerellales</taxon>
        <taxon>Glomerellaceae</taxon>
        <taxon>Colletotrichum</taxon>
        <taxon>Colletotrichum destructivum species complex</taxon>
    </lineage>
</organism>
<evidence type="ECO:0000256" key="4">
    <source>
        <dbReference type="ARBA" id="ARBA00023139"/>
    </source>
</evidence>
<dbReference type="GO" id="GO:0043410">
    <property type="term" value="P:positive regulation of MAPK cascade"/>
    <property type="evidence" value="ECO:0007669"/>
    <property type="project" value="InterPro"/>
</dbReference>
<dbReference type="InterPro" id="IPR028209">
    <property type="entry name" value="LAMTOR1/MEH1"/>
</dbReference>
<dbReference type="SMART" id="SM01262">
    <property type="entry name" value="LAMTOR"/>
    <property type="match status" value="1"/>
</dbReference>
<protein>
    <recommendedName>
        <fullName evidence="8">Late endosomal/lysosomal adaptor and MAPK and MTOR activator 1</fullName>
    </recommendedName>
</protein>
<dbReference type="GO" id="GO:0071230">
    <property type="term" value="P:cellular response to amino acid stimulus"/>
    <property type="evidence" value="ECO:0007669"/>
    <property type="project" value="InterPro"/>
</dbReference>
<dbReference type="GO" id="GO:0032008">
    <property type="term" value="P:positive regulation of TOR signaling"/>
    <property type="evidence" value="ECO:0007669"/>
    <property type="project" value="InterPro"/>
</dbReference>
<dbReference type="GO" id="GO:0001919">
    <property type="term" value="P:regulation of receptor recycling"/>
    <property type="evidence" value="ECO:0007669"/>
    <property type="project" value="InterPro"/>
</dbReference>
<name>A0A5Q4C1T2_9PEZI</name>
<evidence type="ECO:0000313" key="7">
    <source>
        <dbReference type="Proteomes" id="UP000326340"/>
    </source>
</evidence>
<dbReference type="GO" id="GO:0071986">
    <property type="term" value="C:Ragulator complex"/>
    <property type="evidence" value="ECO:0007669"/>
    <property type="project" value="InterPro"/>
</dbReference>
<evidence type="ECO:0000256" key="1">
    <source>
        <dbReference type="ARBA" id="ARBA00004308"/>
    </source>
</evidence>
<evidence type="ECO:0000256" key="2">
    <source>
        <dbReference type="ARBA" id="ARBA00022707"/>
    </source>
</evidence>
<comment type="subcellular location">
    <subcellularLocation>
        <location evidence="1">Endomembrane system</location>
    </subcellularLocation>
</comment>
<dbReference type="GO" id="GO:0031902">
    <property type="term" value="C:late endosome membrane"/>
    <property type="evidence" value="ECO:0007669"/>
    <property type="project" value="InterPro"/>
</dbReference>
<keyword evidence="4" id="KW-0564">Palmitate</keyword>
<keyword evidence="7" id="KW-1185">Reference proteome</keyword>
<proteinExistence type="predicted"/>